<dbReference type="EMBL" id="JAIWYP010000003">
    <property type="protein sequence ID" value="KAH3857152.1"/>
    <property type="molecule type" value="Genomic_DNA"/>
</dbReference>
<reference evidence="1" key="2">
    <citation type="submission" date="2020-11" db="EMBL/GenBank/DDBJ databases">
        <authorList>
            <person name="McCartney M.A."/>
            <person name="Auch B."/>
            <person name="Kono T."/>
            <person name="Mallez S."/>
            <person name="Becker A."/>
            <person name="Gohl D.M."/>
            <person name="Silverstein K.A.T."/>
            <person name="Koren S."/>
            <person name="Bechman K.B."/>
            <person name="Herman A."/>
            <person name="Abrahante J.E."/>
            <person name="Garbe J."/>
        </authorList>
    </citation>
    <scope>NUCLEOTIDE SEQUENCE</scope>
    <source>
        <strain evidence="1">Duluth1</strain>
        <tissue evidence="1">Whole animal</tissue>
    </source>
</reference>
<proteinExistence type="predicted"/>
<accession>A0A9D4LEG9</accession>
<dbReference type="AlphaFoldDB" id="A0A9D4LEG9"/>
<dbReference type="Proteomes" id="UP000828390">
    <property type="component" value="Unassembled WGS sequence"/>
</dbReference>
<gene>
    <name evidence="1" type="ORF">DPMN_099752</name>
</gene>
<comment type="caution">
    <text evidence="1">The sequence shown here is derived from an EMBL/GenBank/DDBJ whole genome shotgun (WGS) entry which is preliminary data.</text>
</comment>
<evidence type="ECO:0000313" key="2">
    <source>
        <dbReference type="Proteomes" id="UP000828390"/>
    </source>
</evidence>
<reference evidence="1" key="1">
    <citation type="journal article" date="2019" name="bioRxiv">
        <title>The Genome of the Zebra Mussel, Dreissena polymorpha: A Resource for Invasive Species Research.</title>
        <authorList>
            <person name="McCartney M.A."/>
            <person name="Auch B."/>
            <person name="Kono T."/>
            <person name="Mallez S."/>
            <person name="Zhang Y."/>
            <person name="Obille A."/>
            <person name="Becker A."/>
            <person name="Abrahante J.E."/>
            <person name="Garbe J."/>
            <person name="Badalamenti J.P."/>
            <person name="Herman A."/>
            <person name="Mangelson H."/>
            <person name="Liachko I."/>
            <person name="Sullivan S."/>
            <person name="Sone E.D."/>
            <person name="Koren S."/>
            <person name="Silverstein K.A.T."/>
            <person name="Beckman K.B."/>
            <person name="Gohl D.M."/>
        </authorList>
    </citation>
    <scope>NUCLEOTIDE SEQUENCE</scope>
    <source>
        <strain evidence="1">Duluth1</strain>
        <tissue evidence="1">Whole animal</tissue>
    </source>
</reference>
<sequence>MIYWGIRLPLPTAEEFGHDKEQFVACTIIYSSGDTTAQEFIVINVNIDTGYVIPVITIVTLHRLILTPNKLAAYTTSLTRTRVALNVTMQPATTAC</sequence>
<organism evidence="1 2">
    <name type="scientific">Dreissena polymorpha</name>
    <name type="common">Zebra mussel</name>
    <name type="synonym">Mytilus polymorpha</name>
    <dbReference type="NCBI Taxonomy" id="45954"/>
    <lineage>
        <taxon>Eukaryota</taxon>
        <taxon>Metazoa</taxon>
        <taxon>Spiralia</taxon>
        <taxon>Lophotrochozoa</taxon>
        <taxon>Mollusca</taxon>
        <taxon>Bivalvia</taxon>
        <taxon>Autobranchia</taxon>
        <taxon>Heteroconchia</taxon>
        <taxon>Euheterodonta</taxon>
        <taxon>Imparidentia</taxon>
        <taxon>Neoheterodontei</taxon>
        <taxon>Myida</taxon>
        <taxon>Dreissenoidea</taxon>
        <taxon>Dreissenidae</taxon>
        <taxon>Dreissena</taxon>
    </lineage>
</organism>
<protein>
    <submittedName>
        <fullName evidence="1">Uncharacterized protein</fullName>
    </submittedName>
</protein>
<name>A0A9D4LEG9_DREPO</name>
<keyword evidence="2" id="KW-1185">Reference proteome</keyword>
<evidence type="ECO:0000313" key="1">
    <source>
        <dbReference type="EMBL" id="KAH3857152.1"/>
    </source>
</evidence>